<evidence type="ECO:0000313" key="6">
    <source>
        <dbReference type="EMBL" id="TFD93414.1"/>
    </source>
</evidence>
<keyword evidence="1" id="KW-0805">Transcription regulation</keyword>
<gene>
    <name evidence="6" type="ORF">E3T61_04805</name>
</gene>
<protein>
    <submittedName>
        <fullName evidence="6">Helix-turn-helix domain-containing protein</fullName>
    </submittedName>
</protein>
<feature type="region of interest" description="Disordered" evidence="4">
    <location>
        <begin position="41"/>
        <end position="78"/>
    </location>
</feature>
<evidence type="ECO:0000256" key="4">
    <source>
        <dbReference type="SAM" id="MobiDB-lite"/>
    </source>
</evidence>
<dbReference type="PANTHER" id="PTHR43280">
    <property type="entry name" value="ARAC-FAMILY TRANSCRIPTIONAL REGULATOR"/>
    <property type="match status" value="1"/>
</dbReference>
<dbReference type="InterPro" id="IPR020449">
    <property type="entry name" value="Tscrpt_reg_AraC-type_HTH"/>
</dbReference>
<evidence type="ECO:0000313" key="7">
    <source>
        <dbReference type="Proteomes" id="UP000298468"/>
    </source>
</evidence>
<feature type="domain" description="HTH araC/xylS-type" evidence="5">
    <location>
        <begin position="1"/>
        <end position="48"/>
    </location>
</feature>
<dbReference type="OrthoDB" id="3186094at2"/>
<sequence length="78" mass="8622">MARARELLDTTDQSIAAVASATGYPDSFYFARQFKKVHDMTPSGYRGSGKAKHSQASPWRLLASERNKTQSERLSVSA</sequence>
<dbReference type="InterPro" id="IPR009057">
    <property type="entry name" value="Homeodomain-like_sf"/>
</dbReference>
<evidence type="ECO:0000256" key="3">
    <source>
        <dbReference type="ARBA" id="ARBA00023163"/>
    </source>
</evidence>
<accession>A0A4R9BZR7</accession>
<dbReference type="AlphaFoldDB" id="A0A4R9BZR7"/>
<dbReference type="GO" id="GO:0043565">
    <property type="term" value="F:sequence-specific DNA binding"/>
    <property type="evidence" value="ECO:0007669"/>
    <property type="project" value="InterPro"/>
</dbReference>
<dbReference type="PROSITE" id="PS01124">
    <property type="entry name" value="HTH_ARAC_FAMILY_2"/>
    <property type="match status" value="1"/>
</dbReference>
<dbReference type="SUPFAM" id="SSF46689">
    <property type="entry name" value="Homeodomain-like"/>
    <property type="match status" value="1"/>
</dbReference>
<proteinExistence type="predicted"/>
<keyword evidence="3" id="KW-0804">Transcription</keyword>
<dbReference type="Pfam" id="PF12833">
    <property type="entry name" value="HTH_18"/>
    <property type="match status" value="1"/>
</dbReference>
<evidence type="ECO:0000256" key="1">
    <source>
        <dbReference type="ARBA" id="ARBA00023015"/>
    </source>
</evidence>
<dbReference type="EMBL" id="SOHM01000008">
    <property type="protein sequence ID" value="TFD93414.1"/>
    <property type="molecule type" value="Genomic_DNA"/>
</dbReference>
<dbReference type="PRINTS" id="PR00032">
    <property type="entry name" value="HTHARAC"/>
</dbReference>
<evidence type="ECO:0000259" key="5">
    <source>
        <dbReference type="PROSITE" id="PS01124"/>
    </source>
</evidence>
<reference evidence="6 7" key="1">
    <citation type="submission" date="2019-03" db="EMBL/GenBank/DDBJ databases">
        <title>Genomics of glacier-inhabiting Cryobacterium strains.</title>
        <authorList>
            <person name="Liu Q."/>
            <person name="Xin Y.-H."/>
        </authorList>
    </citation>
    <scope>NUCLEOTIDE SEQUENCE [LARGE SCALE GENOMIC DNA]</scope>
    <source>
        <strain evidence="6 7">Sr59</strain>
    </source>
</reference>
<dbReference type="GO" id="GO:0003700">
    <property type="term" value="F:DNA-binding transcription factor activity"/>
    <property type="evidence" value="ECO:0007669"/>
    <property type="project" value="InterPro"/>
</dbReference>
<dbReference type="PANTHER" id="PTHR43280:SF30">
    <property type="entry name" value="MMSAB OPERON REGULATORY PROTEIN"/>
    <property type="match status" value="1"/>
</dbReference>
<organism evidence="6 7">
    <name type="scientific">Cryobacterium lactosi</name>
    <dbReference type="NCBI Taxonomy" id="1259202"/>
    <lineage>
        <taxon>Bacteria</taxon>
        <taxon>Bacillati</taxon>
        <taxon>Actinomycetota</taxon>
        <taxon>Actinomycetes</taxon>
        <taxon>Micrococcales</taxon>
        <taxon>Microbacteriaceae</taxon>
        <taxon>Cryobacterium</taxon>
    </lineage>
</organism>
<evidence type="ECO:0000256" key="2">
    <source>
        <dbReference type="ARBA" id="ARBA00023125"/>
    </source>
</evidence>
<keyword evidence="2" id="KW-0238">DNA-binding</keyword>
<keyword evidence="7" id="KW-1185">Reference proteome</keyword>
<dbReference type="Proteomes" id="UP000298468">
    <property type="component" value="Unassembled WGS sequence"/>
</dbReference>
<dbReference type="InterPro" id="IPR018060">
    <property type="entry name" value="HTH_AraC"/>
</dbReference>
<comment type="caution">
    <text evidence="6">The sequence shown here is derived from an EMBL/GenBank/DDBJ whole genome shotgun (WGS) entry which is preliminary data.</text>
</comment>
<name>A0A4R9BZR7_9MICO</name>
<dbReference type="Gene3D" id="1.10.10.60">
    <property type="entry name" value="Homeodomain-like"/>
    <property type="match status" value="1"/>
</dbReference>